<dbReference type="SMART" id="SM00220">
    <property type="entry name" value="S_TKc"/>
    <property type="match status" value="1"/>
</dbReference>
<accession>A0A1Y1ZPN8</accession>
<keyword evidence="7" id="KW-1185">Reference proteome</keyword>
<dbReference type="Proteomes" id="UP000193642">
    <property type="component" value="Unassembled WGS sequence"/>
</dbReference>
<dbReference type="InterPro" id="IPR011009">
    <property type="entry name" value="Kinase-like_dom_sf"/>
</dbReference>
<dbReference type="EMBL" id="MCGO01000363">
    <property type="protein sequence ID" value="ORY12164.1"/>
    <property type="molecule type" value="Genomic_DNA"/>
</dbReference>
<evidence type="ECO:0000313" key="7">
    <source>
        <dbReference type="Proteomes" id="UP000193642"/>
    </source>
</evidence>
<keyword evidence="1 3" id="KW-0547">Nucleotide-binding</keyword>
<gene>
    <name evidence="6" type="ORF">BCR33DRAFT_864430</name>
</gene>
<dbReference type="InterPro" id="IPR008271">
    <property type="entry name" value="Ser/Thr_kinase_AS"/>
</dbReference>
<evidence type="ECO:0000313" key="6">
    <source>
        <dbReference type="EMBL" id="ORY12164.1"/>
    </source>
</evidence>
<dbReference type="STRING" id="329046.A0A1Y1ZPN8"/>
<evidence type="ECO:0000259" key="5">
    <source>
        <dbReference type="PROSITE" id="PS50011"/>
    </source>
</evidence>
<dbReference type="GO" id="GO:0004674">
    <property type="term" value="F:protein serine/threonine kinase activity"/>
    <property type="evidence" value="ECO:0007669"/>
    <property type="project" value="UniProtKB-KW"/>
</dbReference>
<dbReference type="Gene3D" id="1.25.40.10">
    <property type="entry name" value="Tetratricopeptide repeat domain"/>
    <property type="match status" value="2"/>
</dbReference>
<evidence type="ECO:0000256" key="1">
    <source>
        <dbReference type="ARBA" id="ARBA00022741"/>
    </source>
</evidence>
<organism evidence="6 7">
    <name type="scientific">Rhizoclosmatium globosum</name>
    <dbReference type="NCBI Taxonomy" id="329046"/>
    <lineage>
        <taxon>Eukaryota</taxon>
        <taxon>Fungi</taxon>
        <taxon>Fungi incertae sedis</taxon>
        <taxon>Chytridiomycota</taxon>
        <taxon>Chytridiomycota incertae sedis</taxon>
        <taxon>Chytridiomycetes</taxon>
        <taxon>Chytridiales</taxon>
        <taxon>Chytriomycetaceae</taxon>
        <taxon>Rhizoclosmatium</taxon>
    </lineage>
</organism>
<name>A0A1Y1ZPN8_9FUNG</name>
<dbReference type="PANTHER" id="PTHR45011">
    <property type="entry name" value="DAP3-BINDING CELL DEATH ENHANCER 1"/>
    <property type="match status" value="1"/>
</dbReference>
<dbReference type="SUPFAM" id="SSF81901">
    <property type="entry name" value="HCP-like"/>
    <property type="match status" value="2"/>
</dbReference>
<keyword evidence="4" id="KW-0808">Transferase</keyword>
<dbReference type="InterPro" id="IPR006597">
    <property type="entry name" value="Sel1-like"/>
</dbReference>
<dbReference type="AlphaFoldDB" id="A0A1Y1ZPN8"/>
<keyword evidence="4" id="KW-0418">Kinase</keyword>
<dbReference type="InterPro" id="IPR011990">
    <property type="entry name" value="TPR-like_helical_dom_sf"/>
</dbReference>
<keyword evidence="2 3" id="KW-0067">ATP-binding</keyword>
<keyword evidence="4" id="KW-0723">Serine/threonine-protein kinase</keyword>
<feature type="domain" description="Protein kinase" evidence="5">
    <location>
        <begin position="10"/>
        <end position="273"/>
    </location>
</feature>
<dbReference type="PROSITE" id="PS00107">
    <property type="entry name" value="PROTEIN_KINASE_ATP"/>
    <property type="match status" value="1"/>
</dbReference>
<dbReference type="OrthoDB" id="442451at2759"/>
<dbReference type="PROSITE" id="PS00108">
    <property type="entry name" value="PROTEIN_KINASE_ST"/>
    <property type="match status" value="1"/>
</dbReference>
<evidence type="ECO:0000256" key="2">
    <source>
        <dbReference type="ARBA" id="ARBA00022840"/>
    </source>
</evidence>
<dbReference type="GO" id="GO:0005524">
    <property type="term" value="F:ATP binding"/>
    <property type="evidence" value="ECO:0007669"/>
    <property type="project" value="UniProtKB-UniRule"/>
</dbReference>
<dbReference type="Gene3D" id="1.10.510.10">
    <property type="entry name" value="Transferase(Phosphotransferase) domain 1"/>
    <property type="match status" value="1"/>
</dbReference>
<evidence type="ECO:0000256" key="4">
    <source>
        <dbReference type="RuleBase" id="RU000304"/>
    </source>
</evidence>
<sequence length="497" mass="56166">MLGVGSTLTINRTSVVGRGGYGVVYAGTYGDSNVVVKTFGWGGRSDQRLLEAFNKEAHMSAKLRHPNIVNFWGTATDPTMGQVLIFERMEMSLQDAIREEPIPATDLRYKWLLGIARAFEYLHQQDPPIIHRDLKPDNVLINPIDKRAILADFGLTTMASSHTTYSKNQGPITGHIFFAPPEAMEKKYKPSITYDVFSFGMTMYYVMTRHWPFEDMWVNSGVQLYAQKEYIKAKEFFMKAAVQEYAAAQFYLGICYNNGRGVVQNYENAVGWYQKAADQGHAEAQCNLGICYEKGQGFVQDYNKAMGVAQNYENAVVWYQKAADQGYAAAQCNLGFSYKNGQGVEQDYKNAVMWYQKAADQGHAEAQCNLGICYEKGQGFVQDYNKAMVWYQKAADQGLARAQYNLGLCYDYSKGVEQDYKQAAIWYQKAADQGYADAQCNLGICYEKGQGFVQDYNKAMVWYQKAADQGLARAQYNLGLCYDYSKGVEQDYKQAEI</sequence>
<dbReference type="Pfam" id="PF00069">
    <property type="entry name" value="Pkinase"/>
    <property type="match status" value="1"/>
</dbReference>
<dbReference type="Pfam" id="PF08238">
    <property type="entry name" value="Sel1"/>
    <property type="match status" value="8"/>
</dbReference>
<dbReference type="Gene3D" id="3.30.200.20">
    <property type="entry name" value="Phosphorylase Kinase, domain 1"/>
    <property type="match status" value="1"/>
</dbReference>
<feature type="binding site" evidence="3">
    <location>
        <position position="37"/>
    </location>
    <ligand>
        <name>ATP</name>
        <dbReference type="ChEBI" id="CHEBI:30616"/>
    </ligand>
</feature>
<dbReference type="InterPro" id="IPR000719">
    <property type="entry name" value="Prot_kinase_dom"/>
</dbReference>
<dbReference type="InterPro" id="IPR017441">
    <property type="entry name" value="Protein_kinase_ATP_BS"/>
</dbReference>
<comment type="similarity">
    <text evidence="4">Belongs to the protein kinase superfamily.</text>
</comment>
<evidence type="ECO:0000256" key="3">
    <source>
        <dbReference type="PROSITE-ProRule" id="PRU10141"/>
    </source>
</evidence>
<comment type="caution">
    <text evidence="6">The sequence shown here is derived from an EMBL/GenBank/DDBJ whole genome shotgun (WGS) entry which is preliminary data.</text>
</comment>
<dbReference type="PROSITE" id="PS50011">
    <property type="entry name" value="PROTEIN_KINASE_DOM"/>
    <property type="match status" value="1"/>
</dbReference>
<protein>
    <submittedName>
        <fullName evidence="6">HCP-like protein</fullName>
    </submittedName>
</protein>
<dbReference type="PANTHER" id="PTHR45011:SF1">
    <property type="entry name" value="DAP3-BINDING CELL DEATH ENHANCER 1"/>
    <property type="match status" value="1"/>
</dbReference>
<reference evidence="6 7" key="1">
    <citation type="submission" date="2016-07" db="EMBL/GenBank/DDBJ databases">
        <title>Pervasive Adenine N6-methylation of Active Genes in Fungi.</title>
        <authorList>
            <consortium name="DOE Joint Genome Institute"/>
            <person name="Mondo S.J."/>
            <person name="Dannebaum R.O."/>
            <person name="Kuo R.C."/>
            <person name="Labutti K."/>
            <person name="Haridas S."/>
            <person name="Kuo A."/>
            <person name="Salamov A."/>
            <person name="Ahrendt S.R."/>
            <person name="Lipzen A."/>
            <person name="Sullivan W."/>
            <person name="Andreopoulos W.B."/>
            <person name="Clum A."/>
            <person name="Lindquist E."/>
            <person name="Daum C."/>
            <person name="Ramamoorthy G.K."/>
            <person name="Gryganskyi A."/>
            <person name="Culley D."/>
            <person name="Magnuson J.K."/>
            <person name="James T.Y."/>
            <person name="O'Malley M.A."/>
            <person name="Stajich J.E."/>
            <person name="Spatafora J.W."/>
            <person name="Visel A."/>
            <person name="Grigoriev I.V."/>
        </authorList>
    </citation>
    <scope>NUCLEOTIDE SEQUENCE [LARGE SCALE GENOMIC DNA]</scope>
    <source>
        <strain evidence="6 7">JEL800</strain>
    </source>
</reference>
<dbReference type="InterPro" id="IPR052748">
    <property type="entry name" value="ISR_Activator"/>
</dbReference>
<dbReference type="SUPFAM" id="SSF56112">
    <property type="entry name" value="Protein kinase-like (PK-like)"/>
    <property type="match status" value="1"/>
</dbReference>
<dbReference type="SMART" id="SM00671">
    <property type="entry name" value="SEL1"/>
    <property type="match status" value="7"/>
</dbReference>
<proteinExistence type="inferred from homology"/>